<name>A0A1H4CZG1_9BACT</name>
<sequence>MNIVTIIRQFNERQEITVPDLAWLTANKQEVYSYLLLHFQHDFAIAVLNTLTNQRKAQQYGPGIEDIMFGCLLVALHRQVEDCLIIWKAKNVDFDAYCGLDIQLVAFMGVAATISFLQTSNDPDASKALAFLLECEEAGEFEELDGYYSGIYNCWWMS</sequence>
<gene>
    <name evidence="1" type="ORF">SAMN05660909_02862</name>
</gene>
<dbReference type="Proteomes" id="UP000199656">
    <property type="component" value="Unassembled WGS sequence"/>
</dbReference>
<dbReference type="AlphaFoldDB" id="A0A1H4CZG1"/>
<proteinExistence type="predicted"/>
<dbReference type="RefSeq" id="WP_089762614.1">
    <property type="nucleotide sequence ID" value="NZ_BKAT01000019.1"/>
</dbReference>
<evidence type="ECO:0000313" key="2">
    <source>
        <dbReference type="Proteomes" id="UP000199656"/>
    </source>
</evidence>
<reference evidence="2" key="1">
    <citation type="submission" date="2016-10" db="EMBL/GenBank/DDBJ databases">
        <authorList>
            <person name="Varghese N."/>
            <person name="Submissions S."/>
        </authorList>
    </citation>
    <scope>NUCLEOTIDE SEQUENCE [LARGE SCALE GENOMIC DNA]</scope>
    <source>
        <strain evidence="2">DSM 23920</strain>
    </source>
</reference>
<keyword evidence="2" id="KW-1185">Reference proteome</keyword>
<accession>A0A1H4CZG1</accession>
<dbReference type="EMBL" id="FNRL01000012">
    <property type="protein sequence ID" value="SEA65893.1"/>
    <property type="molecule type" value="Genomic_DNA"/>
</dbReference>
<organism evidence="1 2">
    <name type="scientific">Chitinophaga terrae</name>
    <name type="common">ex Kim and Jung 2007</name>
    <dbReference type="NCBI Taxonomy" id="408074"/>
    <lineage>
        <taxon>Bacteria</taxon>
        <taxon>Pseudomonadati</taxon>
        <taxon>Bacteroidota</taxon>
        <taxon>Chitinophagia</taxon>
        <taxon>Chitinophagales</taxon>
        <taxon>Chitinophagaceae</taxon>
        <taxon>Chitinophaga</taxon>
    </lineage>
</organism>
<protein>
    <submittedName>
        <fullName evidence="1">Uncharacterized protein</fullName>
    </submittedName>
</protein>
<dbReference type="OrthoDB" id="2652375at2"/>
<evidence type="ECO:0000313" key="1">
    <source>
        <dbReference type="EMBL" id="SEA65893.1"/>
    </source>
</evidence>